<gene>
    <name evidence="1" type="ORF">A7P95_01230</name>
</gene>
<organism evidence="1 2">
    <name type="scientific">Eikenella longinqua</name>
    <dbReference type="NCBI Taxonomy" id="1795827"/>
    <lineage>
        <taxon>Bacteria</taxon>
        <taxon>Pseudomonadati</taxon>
        <taxon>Pseudomonadota</taxon>
        <taxon>Betaproteobacteria</taxon>
        <taxon>Neisseriales</taxon>
        <taxon>Neisseriaceae</taxon>
        <taxon>Eikenella</taxon>
    </lineage>
</organism>
<dbReference type="Pfam" id="PF11964">
    <property type="entry name" value="SpoIIAA-like"/>
    <property type="match status" value="1"/>
</dbReference>
<proteinExistence type="predicted"/>
<protein>
    <recommendedName>
        <fullName evidence="3">STAS/SEC14 domain-containing protein</fullName>
    </recommendedName>
</protein>
<accession>A0A1A9S2I2</accession>
<dbReference type="EMBL" id="LXSL01000011">
    <property type="protein sequence ID" value="OAM31154.1"/>
    <property type="molecule type" value="Genomic_DNA"/>
</dbReference>
<dbReference type="InterPro" id="IPR036513">
    <property type="entry name" value="STAS_dom_sf"/>
</dbReference>
<dbReference type="InterPro" id="IPR038396">
    <property type="entry name" value="SpoIIAA-like_sf"/>
</dbReference>
<sequence>MISIRQQNYGLNVALYNEFTLEDFKTLEAAIIECLGRVHRPDILLDLSLLRDYTIDMAAEQLRFLNIHDNDFGRIAVVTNDLWIRLSSHISSLLTRQHPKYFNDAAEAQQWILSSGSHQQP</sequence>
<dbReference type="SUPFAM" id="SSF52091">
    <property type="entry name" value="SpoIIaa-like"/>
    <property type="match status" value="1"/>
</dbReference>
<dbReference type="OrthoDB" id="8562463at2"/>
<comment type="caution">
    <text evidence="1">The sequence shown here is derived from an EMBL/GenBank/DDBJ whole genome shotgun (WGS) entry which is preliminary data.</text>
</comment>
<dbReference type="Proteomes" id="UP000077885">
    <property type="component" value="Unassembled WGS sequence"/>
</dbReference>
<name>A0A1A9S2I2_9NEIS</name>
<evidence type="ECO:0008006" key="3">
    <source>
        <dbReference type="Google" id="ProtNLM"/>
    </source>
</evidence>
<reference evidence="2" key="1">
    <citation type="submission" date="2016-05" db="EMBL/GenBank/DDBJ databases">
        <title>Draft genome of Corynebacterium afermentans subsp. afermentans LCDC 88199T.</title>
        <authorList>
            <person name="Bernier A.-M."/>
            <person name="Bernard K."/>
        </authorList>
    </citation>
    <scope>NUCLEOTIDE SEQUENCE [LARGE SCALE GENOMIC DNA]</scope>
    <source>
        <strain evidence="2">NML02-A-017</strain>
    </source>
</reference>
<dbReference type="InterPro" id="IPR021866">
    <property type="entry name" value="SpoIIAA-like"/>
</dbReference>
<evidence type="ECO:0000313" key="1">
    <source>
        <dbReference type="EMBL" id="OAM31154.1"/>
    </source>
</evidence>
<dbReference type="Gene3D" id="3.40.50.10600">
    <property type="entry name" value="SpoIIaa-like domains"/>
    <property type="match status" value="1"/>
</dbReference>
<keyword evidence="2" id="KW-1185">Reference proteome</keyword>
<dbReference type="STRING" id="1795827.A7P95_01230"/>
<evidence type="ECO:0000313" key="2">
    <source>
        <dbReference type="Proteomes" id="UP000077885"/>
    </source>
</evidence>
<dbReference type="AlphaFoldDB" id="A0A1A9S2I2"/>
<dbReference type="RefSeq" id="WP_067589945.1">
    <property type="nucleotide sequence ID" value="NZ_LXSL01000011.1"/>
</dbReference>